<dbReference type="AlphaFoldDB" id="A7VQ37"/>
<evidence type="ECO:0000313" key="2">
    <source>
        <dbReference type="Proteomes" id="UP000003490"/>
    </source>
</evidence>
<dbReference type="EMBL" id="ABCB02000014">
    <property type="protein sequence ID" value="EDO62542.1"/>
    <property type="molecule type" value="Genomic_DNA"/>
</dbReference>
<gene>
    <name evidence="1" type="ORF">CLOLEP_00664</name>
</gene>
<dbReference type="Proteomes" id="UP000003490">
    <property type="component" value="Unassembled WGS sequence"/>
</dbReference>
<comment type="caution">
    <text evidence="1">The sequence shown here is derived from an EMBL/GenBank/DDBJ whole genome shotgun (WGS) entry which is preliminary data.</text>
</comment>
<proteinExistence type="predicted"/>
<name>A7VQ37_9FIRM</name>
<accession>A7VQ37</accession>
<organism evidence="1 2">
    <name type="scientific">[Clostridium] leptum DSM 753</name>
    <dbReference type="NCBI Taxonomy" id="428125"/>
    <lineage>
        <taxon>Bacteria</taxon>
        <taxon>Bacillati</taxon>
        <taxon>Bacillota</taxon>
        <taxon>Clostridia</taxon>
        <taxon>Eubacteriales</taxon>
        <taxon>Oscillospiraceae</taxon>
        <taxon>Oscillospiraceae incertae sedis</taxon>
    </lineage>
</organism>
<sequence length="55" mass="6365">MLCSFLYYSGLEAVRQEIGIYFTIGGALRNLSGDFPQSLNFMFRLVPSEMKKRLR</sequence>
<evidence type="ECO:0000313" key="1">
    <source>
        <dbReference type="EMBL" id="EDO62542.1"/>
    </source>
</evidence>
<dbReference type="HOGENOM" id="CLU_3023997_0_0_9"/>
<reference evidence="1 2" key="2">
    <citation type="submission" date="2007-08" db="EMBL/GenBank/DDBJ databases">
        <authorList>
            <person name="Fulton L."/>
            <person name="Clifton S."/>
            <person name="Fulton B."/>
            <person name="Xu J."/>
            <person name="Minx P."/>
            <person name="Pepin K.H."/>
            <person name="Johnson M."/>
            <person name="Thiruvilangam P."/>
            <person name="Bhonagiri V."/>
            <person name="Nash W.E."/>
            <person name="Wang C."/>
            <person name="Mardis E.R."/>
            <person name="Wilson R.K."/>
        </authorList>
    </citation>
    <scope>NUCLEOTIDE SEQUENCE [LARGE SCALE GENOMIC DNA]</scope>
    <source>
        <strain evidence="1 2">DSM 753</strain>
    </source>
</reference>
<protein>
    <submittedName>
        <fullName evidence="1">Uncharacterized protein</fullName>
    </submittedName>
</protein>
<reference evidence="1 2" key="1">
    <citation type="submission" date="2007-08" db="EMBL/GenBank/DDBJ databases">
        <title>Draft genome sequence of Clostridium leptum (DSM 753).</title>
        <authorList>
            <person name="Sudarsanam P."/>
            <person name="Ley R."/>
            <person name="Guruge J."/>
            <person name="Turnbaugh P.J."/>
            <person name="Mahowald M."/>
            <person name="Liep D."/>
            <person name="Gordon J."/>
        </authorList>
    </citation>
    <scope>NUCLEOTIDE SEQUENCE [LARGE SCALE GENOMIC DNA]</scope>
    <source>
        <strain evidence="1 2">DSM 753</strain>
    </source>
</reference>